<dbReference type="Gene3D" id="3.40.50.1000">
    <property type="entry name" value="HAD superfamily/HAD-like"/>
    <property type="match status" value="1"/>
</dbReference>
<keyword evidence="2" id="KW-1185">Reference proteome</keyword>
<dbReference type="InterPro" id="IPR036412">
    <property type="entry name" value="HAD-like_sf"/>
</dbReference>
<dbReference type="EMBL" id="CP002826">
    <property type="protein sequence ID" value="AEI05330.1"/>
    <property type="molecule type" value="Genomic_DNA"/>
</dbReference>
<dbReference type="Proteomes" id="UP000007730">
    <property type="component" value="Chromosome"/>
</dbReference>
<dbReference type="NCBIfam" id="TIGR01509">
    <property type="entry name" value="HAD-SF-IA-v3"/>
    <property type="match status" value="1"/>
</dbReference>
<dbReference type="InterPro" id="IPR023214">
    <property type="entry name" value="HAD_sf"/>
</dbReference>
<dbReference type="PANTHER" id="PTHR12725:SF117">
    <property type="entry name" value="HALOACID DEHALOGENASE-LIKE HYDROLASE"/>
    <property type="match status" value="1"/>
</dbReference>
<dbReference type="SFLD" id="SFLDS00003">
    <property type="entry name" value="Haloacid_Dehalogenase"/>
    <property type="match status" value="1"/>
</dbReference>
<accession>F8BWX8</accession>
<protein>
    <submittedName>
        <fullName evidence="1">Pyrimidine 5'-nucleotidase</fullName>
    </submittedName>
</protein>
<proteinExistence type="predicted"/>
<dbReference type="STRING" id="504832.OCA5_c06060"/>
<dbReference type="Gene3D" id="1.10.150.450">
    <property type="match status" value="1"/>
</dbReference>
<name>F8BWX8_AFIC5</name>
<dbReference type="InterPro" id="IPR010237">
    <property type="entry name" value="Pyr-5-nucltdase"/>
</dbReference>
<dbReference type="SFLD" id="SFLDG01132">
    <property type="entry name" value="C1.5.3:_5'-Nucleotidase_Like"/>
    <property type="match status" value="1"/>
</dbReference>
<organism evidence="1 2">
    <name type="scientific">Afipia carboxidovorans (strain ATCC 49405 / DSM 1227 / KCTC 32145 / OM5)</name>
    <name type="common">Oligotropha carboxidovorans</name>
    <dbReference type="NCBI Taxonomy" id="504832"/>
    <lineage>
        <taxon>Bacteria</taxon>
        <taxon>Pseudomonadati</taxon>
        <taxon>Pseudomonadota</taxon>
        <taxon>Alphaproteobacteria</taxon>
        <taxon>Hyphomicrobiales</taxon>
        <taxon>Nitrobacteraceae</taxon>
        <taxon>Afipia</taxon>
    </lineage>
</organism>
<evidence type="ECO:0000313" key="1">
    <source>
        <dbReference type="EMBL" id="AEI05330.1"/>
    </source>
</evidence>
<gene>
    <name evidence="1" type="ordered locus">OCA5_c06060</name>
</gene>
<dbReference type="SFLD" id="SFLDG01129">
    <property type="entry name" value="C1.5:_HAD__Beta-PGM__Phosphata"/>
    <property type="match status" value="1"/>
</dbReference>
<evidence type="ECO:0000313" key="2">
    <source>
        <dbReference type="Proteomes" id="UP000007730"/>
    </source>
</evidence>
<dbReference type="InterPro" id="IPR006439">
    <property type="entry name" value="HAD-SF_hydro_IA"/>
</dbReference>
<dbReference type="CDD" id="cd02604">
    <property type="entry name" value="HAD_5NT"/>
    <property type="match status" value="1"/>
</dbReference>
<dbReference type="NCBIfam" id="TIGR01993">
    <property type="entry name" value="Pyr-5-nucltdase"/>
    <property type="match status" value="1"/>
</dbReference>
<dbReference type="SUPFAM" id="SSF56784">
    <property type="entry name" value="HAD-like"/>
    <property type="match status" value="1"/>
</dbReference>
<sequence length="245" mass="27504">MTAAQTPACSASPRDMTEKRGFDHIDTWVFDLDNTLYPHHVNLWQQVDGRIRDFVADALKVEATEAFRIQKDYYRRYGTTMRGMMTEHGISADQFLAYVHDIDHSPLEPNPAMGEALFKLPGRKLILTNASVAHAEKVLERLALGVTFDGVFDIISAEFEPKPARRTYQRFLDLHDVDASHAAMFEDLARNLAIPHELGMTTVLVVPDGAKKVVRETWEMEGRDAAHVDHVTEDLTGFLAGIAGK</sequence>
<dbReference type="HOGENOM" id="CLU_059493_2_1_5"/>
<dbReference type="Pfam" id="PF00702">
    <property type="entry name" value="Hydrolase"/>
    <property type="match status" value="1"/>
</dbReference>
<dbReference type="KEGG" id="ocg:OCA5_c06060"/>
<dbReference type="OrthoDB" id="9803141at2"/>
<reference evidence="1 2" key="1">
    <citation type="journal article" date="2011" name="J. Bacteriol.">
        <title>Complete genome sequences of the chemolithoautotrophic Oligotropha carboxidovorans strains OM4 and OM5.</title>
        <authorList>
            <person name="Volland S."/>
            <person name="Rachinger M."/>
            <person name="Strittmatter A."/>
            <person name="Daniel R."/>
            <person name="Gottschalk G."/>
            <person name="Meyer O."/>
        </authorList>
    </citation>
    <scope>NUCLEOTIDE SEQUENCE [LARGE SCALE GENOMIC DNA]</scope>
    <source>
        <strain evidence="2">ATCC 49405 / DSM 1227 / KCTC 32145 / OM5</strain>
    </source>
</reference>
<dbReference type="AlphaFoldDB" id="F8BWX8"/>
<dbReference type="eggNOG" id="COG1011">
    <property type="taxonomic scope" value="Bacteria"/>
</dbReference>
<dbReference type="PANTHER" id="PTHR12725">
    <property type="entry name" value="HALOACID DEHALOGENASE-LIKE HYDROLASE"/>
    <property type="match status" value="1"/>
</dbReference>